<dbReference type="InterPro" id="IPR011009">
    <property type="entry name" value="Kinase-like_dom_sf"/>
</dbReference>
<dbReference type="InterPro" id="IPR051035">
    <property type="entry name" value="Mito_inheritance_9"/>
</dbReference>
<comment type="caution">
    <text evidence="8">The sequence shown here is derived from an EMBL/GenBank/DDBJ whole genome shotgun (WGS) entry which is preliminary data.</text>
</comment>
<evidence type="ECO:0000259" key="7">
    <source>
        <dbReference type="Pfam" id="PF01636"/>
    </source>
</evidence>
<keyword evidence="4" id="KW-0809">Transit peptide</keyword>
<keyword evidence="9" id="KW-1185">Reference proteome</keyword>
<feature type="domain" description="Aminoglycoside phosphotransferase" evidence="7">
    <location>
        <begin position="249"/>
        <end position="298"/>
    </location>
</feature>
<sequence length="479" mass="54101">MRFKTRRFPFPRTLQKVLSLCPDASHIISYDKKEGGFNKVLIFLMNNGKRIVARLPTRVAGPSILTTNSEVATIAYVKAYTTVPVPHILAWSDDSKNPIGSEYIIMKHVEGVQLQERWSTMSGSQYTKCVQSICMTMKQLAALEFPAYGSIHFENASFDSTLKIPFGKGFCIGPHCSTTYWGCNTSDTGRGGITAPTGPWKDLAAYSLGLIANGHSKLPSSDIHISRPSYFSTIKEHQSLLDSAQNILQNLTTQPQIKHASAPTLLHADLHARNIFVSDEDPTLITCLIDWQSSSIEPAFIYASEVPDFATSPDFHDKPSLSEKDLKMEKVASYCNQAYEICMKAFIPKLRVARSVNQSLIRPFQYSNTSWRDSATAVRQEFLDLAENWNDLSLDGECPYKPSDNELEIHKKEYKAFQHVQELKLMLIRLLGTDSDGWDEVKYAHREVFLALKTASENKDDTMTEQDVKELWPFDDWKF</sequence>
<evidence type="ECO:0000256" key="2">
    <source>
        <dbReference type="ARBA" id="ARBA00005543"/>
    </source>
</evidence>
<keyword evidence="5" id="KW-0496">Mitochondrion</keyword>
<dbReference type="OrthoDB" id="2831558at2759"/>
<dbReference type="PANTHER" id="PTHR36091:SF1">
    <property type="entry name" value="ALTERED INHERITANCE OF MITOCHONDRIA PROTEIN 9, MITOCHONDRIAL"/>
    <property type="match status" value="1"/>
</dbReference>
<evidence type="ECO:0000256" key="3">
    <source>
        <dbReference type="ARBA" id="ARBA00016197"/>
    </source>
</evidence>
<reference evidence="8" key="1">
    <citation type="journal article" date="2014" name="Genome Announc.">
        <title>Draft genome sequence of Sclerotinia borealis, a psychrophilic plant pathogenic fungus.</title>
        <authorList>
            <person name="Mardanov A.V."/>
            <person name="Beletsky A.V."/>
            <person name="Kadnikov V.V."/>
            <person name="Ignatov A.N."/>
            <person name="Ravin N.V."/>
        </authorList>
    </citation>
    <scope>NUCLEOTIDE SEQUENCE [LARGE SCALE GENOMIC DNA]</scope>
    <source>
        <strain evidence="8">F-4128</strain>
    </source>
</reference>
<organism evidence="8 9">
    <name type="scientific">Sclerotinia borealis (strain F-4128)</name>
    <dbReference type="NCBI Taxonomy" id="1432307"/>
    <lineage>
        <taxon>Eukaryota</taxon>
        <taxon>Fungi</taxon>
        <taxon>Dikarya</taxon>
        <taxon>Ascomycota</taxon>
        <taxon>Pezizomycotina</taxon>
        <taxon>Leotiomycetes</taxon>
        <taxon>Helotiales</taxon>
        <taxon>Sclerotiniaceae</taxon>
        <taxon>Sclerotinia</taxon>
    </lineage>
</organism>
<evidence type="ECO:0000256" key="4">
    <source>
        <dbReference type="ARBA" id="ARBA00022946"/>
    </source>
</evidence>
<dbReference type="SUPFAM" id="SSF56112">
    <property type="entry name" value="Protein kinase-like (PK-like)"/>
    <property type="match status" value="1"/>
</dbReference>
<dbReference type="Proteomes" id="UP000019487">
    <property type="component" value="Unassembled WGS sequence"/>
</dbReference>
<protein>
    <recommendedName>
        <fullName evidence="3">Altered inheritance of mitochondria protein 9, mitochondrial</fullName>
    </recommendedName>
    <alternativeName>
        <fullName evidence="6">Found in mitochondrial proteome protein 29</fullName>
    </alternativeName>
</protein>
<name>W9C8P1_SCLBF</name>
<dbReference type="GO" id="GO:0005739">
    <property type="term" value="C:mitochondrion"/>
    <property type="evidence" value="ECO:0007669"/>
    <property type="project" value="UniProtKB-SubCell"/>
</dbReference>
<dbReference type="PANTHER" id="PTHR36091">
    <property type="entry name" value="ALTERED INHERITANCE OF MITOCHONDRIA PROTEIN 9, MITOCHONDRIAL"/>
    <property type="match status" value="1"/>
</dbReference>
<proteinExistence type="inferred from homology"/>
<dbReference type="Pfam" id="PF01636">
    <property type="entry name" value="APH"/>
    <property type="match status" value="1"/>
</dbReference>
<dbReference type="InterPro" id="IPR002575">
    <property type="entry name" value="Aminoglycoside_PTrfase"/>
</dbReference>
<comment type="similarity">
    <text evidence="2">Belongs to the AIM9 family.</text>
</comment>
<dbReference type="Gene3D" id="3.30.200.20">
    <property type="entry name" value="Phosphorylase Kinase, domain 1"/>
    <property type="match status" value="1"/>
</dbReference>
<evidence type="ECO:0000256" key="1">
    <source>
        <dbReference type="ARBA" id="ARBA00004173"/>
    </source>
</evidence>
<dbReference type="AlphaFoldDB" id="W9C8P1"/>
<evidence type="ECO:0000256" key="6">
    <source>
        <dbReference type="ARBA" id="ARBA00031849"/>
    </source>
</evidence>
<gene>
    <name evidence="8" type="ORF">SBOR_7463</name>
</gene>
<dbReference type="EMBL" id="AYSA01000416">
    <property type="protein sequence ID" value="ESZ92168.1"/>
    <property type="molecule type" value="Genomic_DNA"/>
</dbReference>
<comment type="subcellular location">
    <subcellularLocation>
        <location evidence="1">Mitochondrion</location>
    </subcellularLocation>
</comment>
<dbReference type="STRING" id="1432307.W9C8P1"/>
<evidence type="ECO:0000313" key="8">
    <source>
        <dbReference type="EMBL" id="ESZ92168.1"/>
    </source>
</evidence>
<accession>W9C8P1</accession>
<evidence type="ECO:0000313" key="9">
    <source>
        <dbReference type="Proteomes" id="UP000019487"/>
    </source>
</evidence>
<evidence type="ECO:0000256" key="5">
    <source>
        <dbReference type="ARBA" id="ARBA00023128"/>
    </source>
</evidence>
<dbReference type="HOGENOM" id="CLU_019189_3_0_1"/>
<dbReference type="Gene3D" id="3.90.1200.10">
    <property type="match status" value="1"/>
</dbReference>